<keyword evidence="10" id="KW-1015">Disulfide bond</keyword>
<evidence type="ECO:0000256" key="4">
    <source>
        <dbReference type="ARBA" id="ARBA00022723"/>
    </source>
</evidence>
<evidence type="ECO:0000313" key="18">
    <source>
        <dbReference type="EMBL" id="KAK1763344.1"/>
    </source>
</evidence>
<keyword evidence="9" id="KW-0503">Monooxygenase</keyword>
<evidence type="ECO:0000256" key="8">
    <source>
        <dbReference type="ARBA" id="ARBA00023008"/>
    </source>
</evidence>
<dbReference type="CDD" id="cd21175">
    <property type="entry name" value="LPMO_AA9"/>
    <property type="match status" value="1"/>
</dbReference>
<evidence type="ECO:0000256" key="11">
    <source>
        <dbReference type="ARBA" id="ARBA00023277"/>
    </source>
</evidence>
<feature type="chain" id="PRO_5042597337" description="lytic cellulose monooxygenase (C4-dehydrogenating)" evidence="16">
    <location>
        <begin position="17"/>
        <end position="244"/>
    </location>
</feature>
<organism evidence="18 19">
    <name type="scientific">Phialemonium atrogriseum</name>
    <dbReference type="NCBI Taxonomy" id="1093897"/>
    <lineage>
        <taxon>Eukaryota</taxon>
        <taxon>Fungi</taxon>
        <taxon>Dikarya</taxon>
        <taxon>Ascomycota</taxon>
        <taxon>Pezizomycotina</taxon>
        <taxon>Sordariomycetes</taxon>
        <taxon>Sordariomycetidae</taxon>
        <taxon>Cephalothecales</taxon>
        <taxon>Cephalothecaceae</taxon>
        <taxon>Phialemonium</taxon>
    </lineage>
</organism>
<keyword evidence="4" id="KW-0479">Metal-binding</keyword>
<evidence type="ECO:0000256" key="6">
    <source>
        <dbReference type="ARBA" id="ARBA00023001"/>
    </source>
</evidence>
<dbReference type="RefSeq" id="XP_060279557.1">
    <property type="nucleotide sequence ID" value="XM_060425642.1"/>
</dbReference>
<dbReference type="GO" id="GO:0030245">
    <property type="term" value="P:cellulose catabolic process"/>
    <property type="evidence" value="ECO:0007669"/>
    <property type="project" value="UniProtKB-KW"/>
</dbReference>
<dbReference type="GO" id="GO:0046872">
    <property type="term" value="F:metal ion binding"/>
    <property type="evidence" value="ECO:0007669"/>
    <property type="project" value="UniProtKB-KW"/>
</dbReference>
<dbReference type="GO" id="GO:0016787">
    <property type="term" value="F:hydrolase activity"/>
    <property type="evidence" value="ECO:0007669"/>
    <property type="project" value="UniProtKB-KW"/>
</dbReference>
<keyword evidence="11" id="KW-0119">Carbohydrate metabolism</keyword>
<evidence type="ECO:0000256" key="10">
    <source>
        <dbReference type="ARBA" id="ARBA00023157"/>
    </source>
</evidence>
<dbReference type="GO" id="GO:0004497">
    <property type="term" value="F:monooxygenase activity"/>
    <property type="evidence" value="ECO:0007669"/>
    <property type="project" value="UniProtKB-KW"/>
</dbReference>
<keyword evidence="6" id="KW-0136">Cellulose degradation</keyword>
<evidence type="ECO:0000256" key="3">
    <source>
        <dbReference type="ARBA" id="ARBA00022525"/>
    </source>
</evidence>
<evidence type="ECO:0000256" key="9">
    <source>
        <dbReference type="ARBA" id="ARBA00023033"/>
    </source>
</evidence>
<keyword evidence="8" id="KW-0186">Copper</keyword>
<comment type="caution">
    <text evidence="18">The sequence shown here is derived from an EMBL/GenBank/DDBJ whole genome shotgun (WGS) entry which is preliminary data.</text>
</comment>
<keyword evidence="7" id="KW-0560">Oxidoreductase</keyword>
<evidence type="ECO:0000256" key="5">
    <source>
        <dbReference type="ARBA" id="ARBA00022729"/>
    </source>
</evidence>
<dbReference type="GeneID" id="85308829"/>
<feature type="signal peptide" evidence="16">
    <location>
        <begin position="1"/>
        <end position="16"/>
    </location>
</feature>
<evidence type="ECO:0000256" key="16">
    <source>
        <dbReference type="SAM" id="SignalP"/>
    </source>
</evidence>
<evidence type="ECO:0000259" key="17">
    <source>
        <dbReference type="Pfam" id="PF03443"/>
    </source>
</evidence>
<gene>
    <name evidence="18" type="ORF">QBC33DRAFT_499515</name>
</gene>
<evidence type="ECO:0000256" key="13">
    <source>
        <dbReference type="ARBA" id="ARBA00044502"/>
    </source>
</evidence>
<evidence type="ECO:0000256" key="2">
    <source>
        <dbReference type="ARBA" id="ARBA00004613"/>
    </source>
</evidence>
<protein>
    <recommendedName>
        <fullName evidence="15">lytic cellulose monooxygenase (C4-dehydrogenating)</fullName>
        <ecNumber evidence="15">1.14.99.56</ecNumber>
    </recommendedName>
</protein>
<comment type="cofactor">
    <cofactor evidence="1">
        <name>Cu(2+)</name>
        <dbReference type="ChEBI" id="CHEBI:29036"/>
    </cofactor>
</comment>
<dbReference type="PANTHER" id="PTHR33353">
    <property type="entry name" value="PUTATIVE (AFU_ORTHOLOGUE AFUA_1G12560)-RELATED"/>
    <property type="match status" value="1"/>
</dbReference>
<dbReference type="EC" id="1.14.99.56" evidence="15"/>
<keyword evidence="5 16" id="KW-0732">Signal</keyword>
<dbReference type="PANTHER" id="PTHR33353:SF13">
    <property type="entry name" value="ENDOGLUCANASE II"/>
    <property type="match status" value="1"/>
</dbReference>
<evidence type="ECO:0000256" key="14">
    <source>
        <dbReference type="ARBA" id="ARBA00045077"/>
    </source>
</evidence>
<dbReference type="AlphaFoldDB" id="A0AAJ0BRW7"/>
<dbReference type="Pfam" id="PF03443">
    <property type="entry name" value="AA9"/>
    <property type="match status" value="1"/>
</dbReference>
<name>A0AAJ0BRW7_9PEZI</name>
<dbReference type="EMBL" id="MU839028">
    <property type="protein sequence ID" value="KAK1763344.1"/>
    <property type="molecule type" value="Genomic_DNA"/>
</dbReference>
<comment type="similarity">
    <text evidence="13">Belongs to the polysaccharide monooxygenase AA9 family.</text>
</comment>
<evidence type="ECO:0000256" key="7">
    <source>
        <dbReference type="ARBA" id="ARBA00023002"/>
    </source>
</evidence>
<comment type="subcellular location">
    <subcellularLocation>
        <location evidence="2">Secreted</location>
    </subcellularLocation>
</comment>
<keyword evidence="3" id="KW-0964">Secreted</keyword>
<accession>A0AAJ0BRW7</accession>
<dbReference type="GO" id="GO:0005576">
    <property type="term" value="C:extracellular region"/>
    <property type="evidence" value="ECO:0007669"/>
    <property type="project" value="UniProtKB-SubCell"/>
</dbReference>
<evidence type="ECO:0000256" key="1">
    <source>
        <dbReference type="ARBA" id="ARBA00001973"/>
    </source>
</evidence>
<evidence type="ECO:0000256" key="12">
    <source>
        <dbReference type="ARBA" id="ARBA00023326"/>
    </source>
</evidence>
<keyword evidence="18" id="KW-0378">Hydrolase</keyword>
<dbReference type="InterPro" id="IPR005103">
    <property type="entry name" value="AA9_LPMO"/>
</dbReference>
<proteinExistence type="inferred from homology"/>
<dbReference type="InterPro" id="IPR049892">
    <property type="entry name" value="AA9"/>
</dbReference>
<dbReference type="Proteomes" id="UP001244011">
    <property type="component" value="Unassembled WGS sequence"/>
</dbReference>
<sequence length="244" mass="25609">MKIPAALLSLAALASGHTIFQKVSVNGADQGQLKGVRAPSSDNPIQNVNDGEFACNKALQFKDNTIITIPAGAKVGAWWGHVIGGAQGSNDQDNPIARSHKGPIMAYLAKVDNAATAGTSGLKWFKIAEDGLNGGTWAVDTMIANQGWNYFTMPTCVAPGDYLMRVELIALHSAQQQGQAQFYMECAQIHVTGSGTSTGTDLVSFPGAYSANDPGILVNIYDTMGNPNGGGRPYTIPGPRPLTC</sequence>
<comment type="catalytic activity">
    <reaction evidence="14">
        <text>[(1-&gt;4)-beta-D-glucosyl]n+m + reduced acceptor + O2 = 4-dehydro-beta-D-glucosyl-[(1-&gt;4)-beta-D-glucosyl]n-1 + [(1-&gt;4)-beta-D-glucosyl]m + acceptor + H2O.</text>
        <dbReference type="EC" id="1.14.99.56"/>
    </reaction>
</comment>
<evidence type="ECO:0000256" key="15">
    <source>
        <dbReference type="ARBA" id="ARBA00047174"/>
    </source>
</evidence>
<feature type="domain" description="Auxiliary Activity family 9 catalytic" evidence="17">
    <location>
        <begin position="17"/>
        <end position="223"/>
    </location>
</feature>
<reference evidence="18" key="1">
    <citation type="submission" date="2023-06" db="EMBL/GenBank/DDBJ databases">
        <title>Genome-scale phylogeny and comparative genomics of the fungal order Sordariales.</title>
        <authorList>
            <consortium name="Lawrence Berkeley National Laboratory"/>
            <person name="Hensen N."/>
            <person name="Bonometti L."/>
            <person name="Westerberg I."/>
            <person name="Brannstrom I.O."/>
            <person name="Guillou S."/>
            <person name="Cros-Aarteil S."/>
            <person name="Calhoun S."/>
            <person name="Haridas S."/>
            <person name="Kuo A."/>
            <person name="Mondo S."/>
            <person name="Pangilinan J."/>
            <person name="Riley R."/>
            <person name="Labutti K."/>
            <person name="Andreopoulos B."/>
            <person name="Lipzen A."/>
            <person name="Chen C."/>
            <person name="Yanf M."/>
            <person name="Daum C."/>
            <person name="Ng V."/>
            <person name="Clum A."/>
            <person name="Steindorff A."/>
            <person name="Ohm R."/>
            <person name="Martin F."/>
            <person name="Silar P."/>
            <person name="Natvig D."/>
            <person name="Lalanne C."/>
            <person name="Gautier V."/>
            <person name="Ament-Velasquez S.L."/>
            <person name="Kruys A."/>
            <person name="Hutchinson M.I."/>
            <person name="Powell A.J."/>
            <person name="Barry K."/>
            <person name="Miller A.N."/>
            <person name="Grigoriev I.V."/>
            <person name="Debuchy R."/>
            <person name="Gladieux P."/>
            <person name="Thoren M.H."/>
            <person name="Johannesson H."/>
        </authorList>
    </citation>
    <scope>NUCLEOTIDE SEQUENCE</scope>
    <source>
        <strain evidence="18">8032-3</strain>
    </source>
</reference>
<keyword evidence="19" id="KW-1185">Reference proteome</keyword>
<keyword evidence="12" id="KW-0624">Polysaccharide degradation</keyword>
<dbReference type="Gene3D" id="2.70.50.70">
    <property type="match status" value="1"/>
</dbReference>
<evidence type="ECO:0000313" key="19">
    <source>
        <dbReference type="Proteomes" id="UP001244011"/>
    </source>
</evidence>